<dbReference type="Proteomes" id="UP000028547">
    <property type="component" value="Unassembled WGS sequence"/>
</dbReference>
<feature type="domain" description="ABC3 transporter permease C-terminal" evidence="7">
    <location>
        <begin position="258"/>
        <end position="378"/>
    </location>
</feature>
<accession>A0A084SG90</accession>
<dbReference type="GO" id="GO:0005886">
    <property type="term" value="C:plasma membrane"/>
    <property type="evidence" value="ECO:0007669"/>
    <property type="project" value="UniProtKB-SubCell"/>
</dbReference>
<dbReference type="InterPro" id="IPR003838">
    <property type="entry name" value="ABC3_permease_C"/>
</dbReference>
<evidence type="ECO:0000256" key="2">
    <source>
        <dbReference type="ARBA" id="ARBA00022475"/>
    </source>
</evidence>
<proteinExistence type="predicted"/>
<dbReference type="InterPro" id="IPR025857">
    <property type="entry name" value="MacB_PCD"/>
</dbReference>
<dbReference type="Pfam" id="PF02687">
    <property type="entry name" value="FtsX"/>
    <property type="match status" value="1"/>
</dbReference>
<evidence type="ECO:0000259" key="7">
    <source>
        <dbReference type="Pfam" id="PF02687"/>
    </source>
</evidence>
<dbReference type="PANTHER" id="PTHR43738">
    <property type="entry name" value="ABC TRANSPORTER, MEMBRANE PROTEIN"/>
    <property type="match status" value="1"/>
</dbReference>
<evidence type="ECO:0000256" key="6">
    <source>
        <dbReference type="SAM" id="Phobius"/>
    </source>
</evidence>
<evidence type="ECO:0000313" key="10">
    <source>
        <dbReference type="Proteomes" id="UP000028547"/>
    </source>
</evidence>
<reference evidence="9 10" key="1">
    <citation type="submission" date="2014-07" db="EMBL/GenBank/DDBJ databases">
        <title>Draft Genome Sequence of Gephyronic Acid Producer, Cystobacter violaceus Strain Cb vi76.</title>
        <authorList>
            <person name="Stevens D.C."/>
            <person name="Young J."/>
            <person name="Carmichael R."/>
            <person name="Tan J."/>
            <person name="Taylor R.E."/>
        </authorList>
    </citation>
    <scope>NUCLEOTIDE SEQUENCE [LARGE SCALE GENOMIC DNA]</scope>
    <source>
        <strain evidence="9 10">Cb vi76</strain>
    </source>
</reference>
<comment type="caution">
    <text evidence="9">The sequence shown here is derived from an EMBL/GenBank/DDBJ whole genome shotgun (WGS) entry which is preliminary data.</text>
</comment>
<feature type="transmembrane region" description="Helical" evidence="6">
    <location>
        <begin position="20"/>
        <end position="39"/>
    </location>
</feature>
<name>A0A084SG90_9BACT</name>
<sequence>MIPLYYNTRSLWARRLSTGLTVLGLGLVVFVFSAVLMLANGIESALASGGDPRNVILLAEGSTSELMSNVERDALRALGSAPQVASSVEGNPLVAGELVVPVLLPRGDGKESNINARGIGPESFAIRPTVRLIAGREPRMGTNEVALGEALVGRSPGANLGGELVFAEERWPVVGVFTAEGGAYESELWVDVNRLGPAFDRPGLSAVVVRTGSEQARDAFIKGVEEDSRFTLEAKSEPEYWADQATWLATFIRVLGLFVSFIFSVGAVLGAMITMYAQVAARIGELGMLRAVGYRRRSVLASILIESAVLGAAGGVLGALGALATRWMEIRTLNFQTFAEIRFGFTPTPGIMVAALVFGTLMGTLGGLLPALRASRLSILDALRA</sequence>
<dbReference type="InterPro" id="IPR051125">
    <property type="entry name" value="ABC-4/HrtB_transporter"/>
</dbReference>
<keyword evidence="4 6" id="KW-1133">Transmembrane helix</keyword>
<dbReference type="EMBL" id="JPMI01000378">
    <property type="protein sequence ID" value="KFA87475.1"/>
    <property type="molecule type" value="Genomic_DNA"/>
</dbReference>
<evidence type="ECO:0000259" key="8">
    <source>
        <dbReference type="Pfam" id="PF12704"/>
    </source>
</evidence>
<gene>
    <name evidence="9" type="ORF">Q664_48300</name>
</gene>
<evidence type="ECO:0000256" key="4">
    <source>
        <dbReference type="ARBA" id="ARBA00022989"/>
    </source>
</evidence>
<keyword evidence="3 6" id="KW-0812">Transmembrane</keyword>
<evidence type="ECO:0000256" key="5">
    <source>
        <dbReference type="ARBA" id="ARBA00023136"/>
    </source>
</evidence>
<dbReference type="PANTHER" id="PTHR43738:SF3">
    <property type="entry name" value="ABC TRANSPORTER PERMEASE"/>
    <property type="match status" value="1"/>
</dbReference>
<dbReference type="Pfam" id="PF12704">
    <property type="entry name" value="MacB_PCD"/>
    <property type="match status" value="1"/>
</dbReference>
<dbReference type="AlphaFoldDB" id="A0A084SG90"/>
<feature type="transmembrane region" description="Helical" evidence="6">
    <location>
        <begin position="351"/>
        <end position="372"/>
    </location>
</feature>
<dbReference type="RefSeq" id="WP_043412493.1">
    <property type="nucleotide sequence ID" value="NZ_JPMI01000378.1"/>
</dbReference>
<feature type="domain" description="MacB-like periplasmic core" evidence="8">
    <location>
        <begin position="18"/>
        <end position="225"/>
    </location>
</feature>
<keyword evidence="2" id="KW-1003">Cell membrane</keyword>
<feature type="transmembrane region" description="Helical" evidence="6">
    <location>
        <begin position="298"/>
        <end position="324"/>
    </location>
</feature>
<evidence type="ECO:0000313" key="9">
    <source>
        <dbReference type="EMBL" id="KFA87475.1"/>
    </source>
</evidence>
<keyword evidence="5 6" id="KW-0472">Membrane</keyword>
<comment type="subcellular location">
    <subcellularLocation>
        <location evidence="1">Cell membrane</location>
        <topology evidence="1">Multi-pass membrane protein</topology>
    </subcellularLocation>
</comment>
<evidence type="ECO:0000256" key="1">
    <source>
        <dbReference type="ARBA" id="ARBA00004651"/>
    </source>
</evidence>
<protein>
    <submittedName>
        <fullName evidence="9">ABC transporter permease</fullName>
    </submittedName>
</protein>
<evidence type="ECO:0000256" key="3">
    <source>
        <dbReference type="ARBA" id="ARBA00022692"/>
    </source>
</evidence>
<feature type="transmembrane region" description="Helical" evidence="6">
    <location>
        <begin position="254"/>
        <end position="277"/>
    </location>
</feature>
<organism evidence="9 10">
    <name type="scientific">Archangium violaceum Cb vi76</name>
    <dbReference type="NCBI Taxonomy" id="1406225"/>
    <lineage>
        <taxon>Bacteria</taxon>
        <taxon>Pseudomonadati</taxon>
        <taxon>Myxococcota</taxon>
        <taxon>Myxococcia</taxon>
        <taxon>Myxococcales</taxon>
        <taxon>Cystobacterineae</taxon>
        <taxon>Archangiaceae</taxon>
        <taxon>Archangium</taxon>
    </lineage>
</organism>